<gene>
    <name evidence="2" type="ORF">BT96DRAFT_1002310</name>
</gene>
<feature type="region of interest" description="Disordered" evidence="1">
    <location>
        <begin position="111"/>
        <end position="133"/>
    </location>
</feature>
<dbReference type="AlphaFoldDB" id="A0A6A4GZ79"/>
<reference evidence="2" key="1">
    <citation type="journal article" date="2019" name="Environ. Microbiol.">
        <title>Fungal ecological strategies reflected in gene transcription - a case study of two litter decomposers.</title>
        <authorList>
            <person name="Barbi F."/>
            <person name="Kohler A."/>
            <person name="Barry K."/>
            <person name="Baskaran P."/>
            <person name="Daum C."/>
            <person name="Fauchery L."/>
            <person name="Ihrmark K."/>
            <person name="Kuo A."/>
            <person name="LaButti K."/>
            <person name="Lipzen A."/>
            <person name="Morin E."/>
            <person name="Grigoriev I.V."/>
            <person name="Henrissat B."/>
            <person name="Lindahl B."/>
            <person name="Martin F."/>
        </authorList>
    </citation>
    <scope>NUCLEOTIDE SEQUENCE</scope>
    <source>
        <strain evidence="2">JB14</strain>
    </source>
</reference>
<protein>
    <submittedName>
        <fullName evidence="2">Uncharacterized protein</fullName>
    </submittedName>
</protein>
<keyword evidence="3" id="KW-1185">Reference proteome</keyword>
<proteinExistence type="predicted"/>
<evidence type="ECO:0000256" key="1">
    <source>
        <dbReference type="SAM" id="MobiDB-lite"/>
    </source>
</evidence>
<dbReference type="Proteomes" id="UP000799118">
    <property type="component" value="Unassembled WGS sequence"/>
</dbReference>
<name>A0A6A4GZ79_9AGAR</name>
<organism evidence="2 3">
    <name type="scientific">Gymnopus androsaceus JB14</name>
    <dbReference type="NCBI Taxonomy" id="1447944"/>
    <lineage>
        <taxon>Eukaryota</taxon>
        <taxon>Fungi</taxon>
        <taxon>Dikarya</taxon>
        <taxon>Basidiomycota</taxon>
        <taxon>Agaricomycotina</taxon>
        <taxon>Agaricomycetes</taxon>
        <taxon>Agaricomycetidae</taxon>
        <taxon>Agaricales</taxon>
        <taxon>Marasmiineae</taxon>
        <taxon>Omphalotaceae</taxon>
        <taxon>Gymnopus</taxon>
    </lineage>
</organism>
<sequence>MNSSMLFNEEAIKAIGIDPSSIYPIVKPCLEISSFSSGSSSITIIEPQTWPAYFYSWVPFTKKPKEILKLLVPTQSEEELDAIDALAPAYDQLKLHPVKWEPMEWAWPRRDQKKEKDMKDEKKEQETKGEGEGWEKVWEQHLGHGRTIPPPSHGGKIKVHWMVQICMEAKLQNGEEKYVPLARVGYEREYEDKKTFEQALNSGWIQWVA</sequence>
<accession>A0A6A4GZ79</accession>
<evidence type="ECO:0000313" key="3">
    <source>
        <dbReference type="Proteomes" id="UP000799118"/>
    </source>
</evidence>
<dbReference type="EMBL" id="ML769659">
    <property type="protein sequence ID" value="KAE9390404.1"/>
    <property type="molecule type" value="Genomic_DNA"/>
</dbReference>
<evidence type="ECO:0000313" key="2">
    <source>
        <dbReference type="EMBL" id="KAE9390404.1"/>
    </source>
</evidence>